<name>A0A0F4YK88_RASE3</name>
<sequence>MSPCNITLMMSVDLNQLEVSIMHLQREVAQQLVYLMNLARRLKARLCESAVEARFPKDRKAKAQRSNQQRVVLDNLLFIPAAKEAVCTLLFAESTPSVSRSPTIVLKQPWKAVRKCMQVNGSTKRDNEEL</sequence>
<keyword evidence="2" id="KW-1185">Reference proteome</keyword>
<evidence type="ECO:0000313" key="2">
    <source>
        <dbReference type="Proteomes" id="UP000053958"/>
    </source>
</evidence>
<dbReference type="RefSeq" id="XP_013325299.1">
    <property type="nucleotide sequence ID" value="XM_013469845.1"/>
</dbReference>
<accession>A0A0F4YK88</accession>
<organism evidence="1 2">
    <name type="scientific">Rasamsonia emersonii (strain ATCC 16479 / CBS 393.64 / IMI 116815)</name>
    <dbReference type="NCBI Taxonomy" id="1408163"/>
    <lineage>
        <taxon>Eukaryota</taxon>
        <taxon>Fungi</taxon>
        <taxon>Dikarya</taxon>
        <taxon>Ascomycota</taxon>
        <taxon>Pezizomycotina</taxon>
        <taxon>Eurotiomycetes</taxon>
        <taxon>Eurotiomycetidae</taxon>
        <taxon>Eurotiales</taxon>
        <taxon>Trichocomaceae</taxon>
        <taxon>Rasamsonia</taxon>
    </lineage>
</organism>
<comment type="caution">
    <text evidence="1">The sequence shown here is derived from an EMBL/GenBank/DDBJ whole genome shotgun (WGS) entry which is preliminary data.</text>
</comment>
<dbReference type="GeneID" id="25319628"/>
<reference evidence="1 2" key="1">
    <citation type="submission" date="2015-04" db="EMBL/GenBank/DDBJ databases">
        <authorList>
            <person name="Heijne W.H."/>
            <person name="Fedorova N.D."/>
            <person name="Nierman W.C."/>
            <person name="Vollebregt A.W."/>
            <person name="Zhao Z."/>
            <person name="Wu L."/>
            <person name="Kumar M."/>
            <person name="Stam H."/>
            <person name="van den Berg M.A."/>
            <person name="Pel H.J."/>
        </authorList>
    </citation>
    <scope>NUCLEOTIDE SEQUENCE [LARGE SCALE GENOMIC DNA]</scope>
    <source>
        <strain evidence="1 2">CBS 393.64</strain>
    </source>
</reference>
<gene>
    <name evidence="1" type="ORF">T310_7352</name>
</gene>
<proteinExistence type="predicted"/>
<protein>
    <submittedName>
        <fullName evidence="1">Uncharacterized protein</fullName>
    </submittedName>
</protein>
<dbReference type="EMBL" id="LASV01000428">
    <property type="protein sequence ID" value="KKA18687.1"/>
    <property type="molecule type" value="Genomic_DNA"/>
</dbReference>
<evidence type="ECO:0000313" key="1">
    <source>
        <dbReference type="EMBL" id="KKA18687.1"/>
    </source>
</evidence>
<dbReference type="Proteomes" id="UP000053958">
    <property type="component" value="Unassembled WGS sequence"/>
</dbReference>
<dbReference type="AlphaFoldDB" id="A0A0F4YK88"/>